<dbReference type="Pfam" id="PF22560">
    <property type="entry name" value="GMT-wHTH"/>
    <property type="match status" value="1"/>
</dbReference>
<name>A0A0S7XM61_UNCSA</name>
<evidence type="ECO:0000313" key="2">
    <source>
        <dbReference type="EMBL" id="KPJ63570.1"/>
    </source>
</evidence>
<organism evidence="2 3">
    <name type="scientific">candidate division WOR-1 bacterium DG_54_3</name>
    <dbReference type="NCBI Taxonomy" id="1703775"/>
    <lineage>
        <taxon>Bacteria</taxon>
        <taxon>Bacillati</taxon>
        <taxon>Saganbacteria</taxon>
    </lineage>
</organism>
<accession>A0A0S7XM61</accession>
<feature type="domain" description="GMT-like wHTH" evidence="1">
    <location>
        <begin position="321"/>
        <end position="378"/>
    </location>
</feature>
<evidence type="ECO:0000313" key="3">
    <source>
        <dbReference type="Proteomes" id="UP000051861"/>
    </source>
</evidence>
<evidence type="ECO:0000259" key="1">
    <source>
        <dbReference type="Pfam" id="PF22560"/>
    </source>
</evidence>
<reference evidence="2 3" key="1">
    <citation type="journal article" date="2015" name="Microbiome">
        <title>Genomic resolution of linkages in carbon, nitrogen, and sulfur cycling among widespread estuary sediment bacteria.</title>
        <authorList>
            <person name="Baker B.J."/>
            <person name="Lazar C.S."/>
            <person name="Teske A.P."/>
            <person name="Dick G.J."/>
        </authorList>
    </citation>
    <scope>NUCLEOTIDE SEQUENCE [LARGE SCALE GENOMIC DNA]</scope>
    <source>
        <strain evidence="2">DG_54_3</strain>
    </source>
</reference>
<dbReference type="AlphaFoldDB" id="A0A0S7XM61"/>
<sequence length="416" mass="48524">MFLEPIMLPLRSTRIAFMFYSSPNLLIDKSLLISKILSITYLWLFVRLTLMPNDHFKVYREHTSVKHAILKDYLNAWVPILSSWNKRICYIDGFCGPGSYEARGSIYNGSPIIALKVAKEFSGKVELVCIFIDKNKDYCEALGYRIHELGLEGKYYIEHAEFEEVITALLDKVANLVPAFCFIDPFGYSGLPLRVIERFLQRPATEAFINFMYEPISRFITVKAQHPHMDELFGTRKWRYVLGHDFQQDEREIFVRDLYHQQLKTCAKYVWPFQLKDPVRGRTIYYLFHCTNHRKGIKVMKEVMYRAGTNGTYSYQGKESSQMSLFSAEPSIKELDESLLDKFAGSKVTFNEIIDSTLDWPFIEKHYREVLNKLNGQELIRKIPITTKTQRGFNGKDIAVFSEKAKRRKKLKGFGP</sequence>
<dbReference type="InterPro" id="IPR054339">
    <property type="entry name" value="GMT_wHTH"/>
</dbReference>
<protein>
    <recommendedName>
        <fullName evidence="1">GMT-like wHTH domain-containing protein</fullName>
    </recommendedName>
</protein>
<comment type="caution">
    <text evidence="2">The sequence shown here is derived from an EMBL/GenBank/DDBJ whole genome shotgun (WGS) entry which is preliminary data.</text>
</comment>
<dbReference type="InterPro" id="IPR031009">
    <property type="entry name" value="Tcm_partner"/>
</dbReference>
<gene>
    <name evidence="2" type="ORF">AMJ44_14280</name>
</gene>
<dbReference type="Proteomes" id="UP000051861">
    <property type="component" value="Unassembled WGS sequence"/>
</dbReference>
<dbReference type="EMBL" id="LIZX01000230">
    <property type="protein sequence ID" value="KPJ63570.1"/>
    <property type="molecule type" value="Genomic_DNA"/>
</dbReference>
<proteinExistence type="predicted"/>
<dbReference type="NCBIfam" id="TIGR04474">
    <property type="entry name" value="tcm_partner"/>
    <property type="match status" value="1"/>
</dbReference>